<feature type="region of interest" description="Disordered" evidence="1">
    <location>
        <begin position="73"/>
        <end position="98"/>
    </location>
</feature>
<comment type="caution">
    <text evidence="3">The sequence shown here is derived from an EMBL/GenBank/DDBJ whole genome shotgun (WGS) entry which is preliminary data.</text>
</comment>
<sequence length="138" mass="14973">MTKTLALLAALALPLAAAHAQTTPPVASPPLAGSGGARTPEQQAQAQAGRLAKELALTPEQQTQVQQLMATQRQETQTAIQRAGGNRRAMGQAMRAGRDRFDGQLKVVLTPAQYTQYQQLMAQRREMARERRPDGDQD</sequence>
<keyword evidence="2" id="KW-0732">Signal</keyword>
<organism evidence="3 4">
    <name type="scientific">Hymenobacter bucti</name>
    <dbReference type="NCBI Taxonomy" id="1844114"/>
    <lineage>
        <taxon>Bacteria</taxon>
        <taxon>Pseudomonadati</taxon>
        <taxon>Bacteroidota</taxon>
        <taxon>Cytophagia</taxon>
        <taxon>Cytophagales</taxon>
        <taxon>Hymenobacteraceae</taxon>
        <taxon>Hymenobacter</taxon>
    </lineage>
</organism>
<evidence type="ECO:0000256" key="1">
    <source>
        <dbReference type="SAM" id="MobiDB-lite"/>
    </source>
</evidence>
<evidence type="ECO:0000313" key="3">
    <source>
        <dbReference type="EMBL" id="MFD1873368.1"/>
    </source>
</evidence>
<feature type="region of interest" description="Disordered" evidence="1">
    <location>
        <begin position="19"/>
        <end position="50"/>
    </location>
</feature>
<accession>A0ABW4QUW5</accession>
<name>A0ABW4QUW5_9BACT</name>
<evidence type="ECO:0000256" key="2">
    <source>
        <dbReference type="SAM" id="SignalP"/>
    </source>
</evidence>
<dbReference type="Proteomes" id="UP001597197">
    <property type="component" value="Unassembled WGS sequence"/>
</dbReference>
<reference evidence="4" key="1">
    <citation type="journal article" date="2019" name="Int. J. Syst. Evol. Microbiol.">
        <title>The Global Catalogue of Microorganisms (GCM) 10K type strain sequencing project: providing services to taxonomists for standard genome sequencing and annotation.</title>
        <authorList>
            <consortium name="The Broad Institute Genomics Platform"/>
            <consortium name="The Broad Institute Genome Sequencing Center for Infectious Disease"/>
            <person name="Wu L."/>
            <person name="Ma J."/>
        </authorList>
    </citation>
    <scope>NUCLEOTIDE SEQUENCE [LARGE SCALE GENOMIC DNA]</scope>
    <source>
        <strain evidence="4">CGMCC 1.15795</strain>
    </source>
</reference>
<proteinExistence type="predicted"/>
<dbReference type="RefSeq" id="WP_382314196.1">
    <property type="nucleotide sequence ID" value="NZ_JBHUFD010000005.1"/>
</dbReference>
<evidence type="ECO:0008006" key="5">
    <source>
        <dbReference type="Google" id="ProtNLM"/>
    </source>
</evidence>
<feature type="compositionally biased region" description="Low complexity" evidence="1">
    <location>
        <begin position="81"/>
        <end position="95"/>
    </location>
</feature>
<keyword evidence="4" id="KW-1185">Reference proteome</keyword>
<dbReference type="EMBL" id="JBHUFD010000005">
    <property type="protein sequence ID" value="MFD1873368.1"/>
    <property type="molecule type" value="Genomic_DNA"/>
</dbReference>
<feature type="chain" id="PRO_5047305520" description="Periplasmic heavy metal sensor" evidence="2">
    <location>
        <begin position="21"/>
        <end position="138"/>
    </location>
</feature>
<protein>
    <recommendedName>
        <fullName evidence="5">Periplasmic heavy metal sensor</fullName>
    </recommendedName>
</protein>
<feature type="signal peptide" evidence="2">
    <location>
        <begin position="1"/>
        <end position="20"/>
    </location>
</feature>
<gene>
    <name evidence="3" type="ORF">ACFSDX_13070</name>
</gene>
<evidence type="ECO:0000313" key="4">
    <source>
        <dbReference type="Proteomes" id="UP001597197"/>
    </source>
</evidence>